<dbReference type="InterPro" id="IPR036388">
    <property type="entry name" value="WH-like_DNA-bd_sf"/>
</dbReference>
<gene>
    <name evidence="6" type="ORF">METZ01_LOCUS88012</name>
</gene>
<feature type="domain" description="HTH lysR-type" evidence="5">
    <location>
        <begin position="8"/>
        <end position="65"/>
    </location>
</feature>
<dbReference type="Gene3D" id="1.10.10.10">
    <property type="entry name" value="Winged helix-like DNA-binding domain superfamily/Winged helix DNA-binding domain"/>
    <property type="match status" value="1"/>
</dbReference>
<keyword evidence="3" id="KW-0238">DNA-binding</keyword>
<sequence length="320" mass="36255">MNENPKINRFKYIEAFSEVVTCGSVSAAAKKLGVSQPAVSQLIKKLEDAVGVPLFVRRNGLISPTDRATSLRDDVEQLLTQLDKIQMQLNFGRSNELTLNPLRFSASLSVVNEILPRVISHIHKRKPDMLFYVNSLPIANMGRAIRRGNVDLTLSTRQIDEANIISKRLLSAREVCVMPSKHSLSSKSTLSVDDINNEKMIMASRTDPSYESHRSLLYKHKVRYQKVLESPFSTLSMSMIPELNALSINNVLIAELVCQHNHHLTWRYVDEFNHQTDFYLSMPPWLNQSTTENLFLASFQESLSETTKKLGIDIELRPSA</sequence>
<reference evidence="6" key="1">
    <citation type="submission" date="2018-05" db="EMBL/GenBank/DDBJ databases">
        <authorList>
            <person name="Lanie J.A."/>
            <person name="Ng W.-L."/>
            <person name="Kazmierczak K.M."/>
            <person name="Andrzejewski T.M."/>
            <person name="Davidsen T.M."/>
            <person name="Wayne K.J."/>
            <person name="Tettelin H."/>
            <person name="Glass J.I."/>
            <person name="Rusch D."/>
            <person name="Podicherti R."/>
            <person name="Tsui H.-C.T."/>
            <person name="Winkler M.E."/>
        </authorList>
    </citation>
    <scope>NUCLEOTIDE SEQUENCE</scope>
</reference>
<dbReference type="InterPro" id="IPR005119">
    <property type="entry name" value="LysR_subst-bd"/>
</dbReference>
<name>A0A381V5V0_9ZZZZ</name>
<dbReference type="Gene3D" id="3.40.190.290">
    <property type="match status" value="1"/>
</dbReference>
<protein>
    <recommendedName>
        <fullName evidence="5">HTH lysR-type domain-containing protein</fullName>
    </recommendedName>
</protein>
<dbReference type="InterPro" id="IPR000847">
    <property type="entry name" value="LysR_HTH_N"/>
</dbReference>
<dbReference type="SUPFAM" id="SSF46785">
    <property type="entry name" value="Winged helix' DNA-binding domain"/>
    <property type="match status" value="1"/>
</dbReference>
<dbReference type="GO" id="GO:0043565">
    <property type="term" value="F:sequence-specific DNA binding"/>
    <property type="evidence" value="ECO:0007669"/>
    <property type="project" value="TreeGrafter"/>
</dbReference>
<dbReference type="EMBL" id="UINC01007804">
    <property type="protein sequence ID" value="SVA35158.1"/>
    <property type="molecule type" value="Genomic_DNA"/>
</dbReference>
<dbReference type="Pfam" id="PF03466">
    <property type="entry name" value="LysR_substrate"/>
    <property type="match status" value="1"/>
</dbReference>
<dbReference type="PRINTS" id="PR00039">
    <property type="entry name" value="HTHLYSR"/>
</dbReference>
<comment type="similarity">
    <text evidence="1">Belongs to the LysR transcriptional regulatory family.</text>
</comment>
<dbReference type="PANTHER" id="PTHR30427:SF1">
    <property type="entry name" value="TRANSCRIPTIONAL ACTIVATOR PROTEIN LYSR"/>
    <property type="match status" value="1"/>
</dbReference>
<dbReference type="PANTHER" id="PTHR30427">
    <property type="entry name" value="TRANSCRIPTIONAL ACTIVATOR PROTEIN LYSR"/>
    <property type="match status" value="1"/>
</dbReference>
<keyword evidence="2" id="KW-0805">Transcription regulation</keyword>
<dbReference type="GO" id="GO:0003700">
    <property type="term" value="F:DNA-binding transcription factor activity"/>
    <property type="evidence" value="ECO:0007669"/>
    <property type="project" value="InterPro"/>
</dbReference>
<evidence type="ECO:0000256" key="1">
    <source>
        <dbReference type="ARBA" id="ARBA00009437"/>
    </source>
</evidence>
<evidence type="ECO:0000256" key="4">
    <source>
        <dbReference type="ARBA" id="ARBA00023163"/>
    </source>
</evidence>
<dbReference type="Pfam" id="PF00126">
    <property type="entry name" value="HTH_1"/>
    <property type="match status" value="1"/>
</dbReference>
<evidence type="ECO:0000259" key="5">
    <source>
        <dbReference type="PROSITE" id="PS50931"/>
    </source>
</evidence>
<evidence type="ECO:0000313" key="6">
    <source>
        <dbReference type="EMBL" id="SVA35158.1"/>
    </source>
</evidence>
<dbReference type="PROSITE" id="PS50931">
    <property type="entry name" value="HTH_LYSR"/>
    <property type="match status" value="1"/>
</dbReference>
<evidence type="ECO:0000256" key="3">
    <source>
        <dbReference type="ARBA" id="ARBA00023125"/>
    </source>
</evidence>
<accession>A0A381V5V0</accession>
<organism evidence="6">
    <name type="scientific">marine metagenome</name>
    <dbReference type="NCBI Taxonomy" id="408172"/>
    <lineage>
        <taxon>unclassified sequences</taxon>
        <taxon>metagenomes</taxon>
        <taxon>ecological metagenomes</taxon>
    </lineage>
</organism>
<proteinExistence type="inferred from homology"/>
<dbReference type="GO" id="GO:0010628">
    <property type="term" value="P:positive regulation of gene expression"/>
    <property type="evidence" value="ECO:0007669"/>
    <property type="project" value="TreeGrafter"/>
</dbReference>
<dbReference type="SUPFAM" id="SSF53850">
    <property type="entry name" value="Periplasmic binding protein-like II"/>
    <property type="match status" value="1"/>
</dbReference>
<keyword evidence="4" id="KW-0804">Transcription</keyword>
<dbReference type="AlphaFoldDB" id="A0A381V5V0"/>
<dbReference type="InterPro" id="IPR036390">
    <property type="entry name" value="WH_DNA-bd_sf"/>
</dbReference>
<evidence type="ECO:0000256" key="2">
    <source>
        <dbReference type="ARBA" id="ARBA00023015"/>
    </source>
</evidence>